<dbReference type="Proteomes" id="UP001156702">
    <property type="component" value="Unassembled WGS sequence"/>
</dbReference>
<comment type="caution">
    <text evidence="1">The sequence shown here is derived from an EMBL/GenBank/DDBJ whole genome shotgun (WGS) entry which is preliminary data.</text>
</comment>
<name>A0ABQ5ZX22_9HYPH</name>
<organism evidence="1 2">
    <name type="scientific">Shinella yambaruensis</name>
    <dbReference type="NCBI Taxonomy" id="415996"/>
    <lineage>
        <taxon>Bacteria</taxon>
        <taxon>Pseudomonadati</taxon>
        <taxon>Pseudomonadota</taxon>
        <taxon>Alphaproteobacteria</taxon>
        <taxon>Hyphomicrobiales</taxon>
        <taxon>Rhizobiaceae</taxon>
        <taxon>Shinella</taxon>
    </lineage>
</organism>
<gene>
    <name evidence="1" type="ORF">GCM10007923_63790</name>
</gene>
<reference evidence="2" key="1">
    <citation type="journal article" date="2019" name="Int. J. Syst. Evol. Microbiol.">
        <title>The Global Catalogue of Microorganisms (GCM) 10K type strain sequencing project: providing services to taxonomists for standard genome sequencing and annotation.</title>
        <authorList>
            <consortium name="The Broad Institute Genomics Platform"/>
            <consortium name="The Broad Institute Genome Sequencing Center for Infectious Disease"/>
            <person name="Wu L."/>
            <person name="Ma J."/>
        </authorList>
    </citation>
    <scope>NUCLEOTIDE SEQUENCE [LARGE SCALE GENOMIC DNA]</scope>
    <source>
        <strain evidence="2">NBRC 102122</strain>
    </source>
</reference>
<protein>
    <submittedName>
        <fullName evidence="1">Uncharacterized protein</fullName>
    </submittedName>
</protein>
<accession>A0ABQ5ZX22</accession>
<evidence type="ECO:0000313" key="2">
    <source>
        <dbReference type="Proteomes" id="UP001156702"/>
    </source>
</evidence>
<proteinExistence type="predicted"/>
<evidence type="ECO:0000313" key="1">
    <source>
        <dbReference type="EMBL" id="GLR55158.1"/>
    </source>
</evidence>
<dbReference type="EMBL" id="BSOP01000069">
    <property type="protein sequence ID" value="GLR55158.1"/>
    <property type="molecule type" value="Genomic_DNA"/>
</dbReference>
<sequence>MQTHHATPAVTAIARNIQAEMAAFMIDNGSCTRDELLRRFTPEQIDRYGAAAAREATRRADRLAA</sequence>
<keyword evidence="2" id="KW-1185">Reference proteome</keyword>
<dbReference type="RefSeq" id="WP_245083047.1">
    <property type="nucleotide sequence ID" value="NZ_BSOP01000069.1"/>
</dbReference>